<reference evidence="2 3" key="1">
    <citation type="journal article" date="2009" name="BMC Genomics">
        <title>Complete genome sequence of the sugarcane nitrogen-fixing endophyte Gluconacetobacter diazotrophicus Pal5.</title>
        <authorList>
            <person name="Bertalan M."/>
            <person name="Albano R."/>
            <person name="Padua V."/>
            <person name="Rouws L."/>
            <person name="Rojas C."/>
            <person name="Hemerly A."/>
            <person name="Teixeira K."/>
            <person name="Schwab S."/>
            <person name="Araujo J."/>
            <person name="Oliveira A."/>
            <person name="Franca L."/>
            <person name="Magalhaes V."/>
            <person name="Alqueres S."/>
            <person name="Cardoso A."/>
            <person name="Almeida W."/>
            <person name="Loureiro M.M."/>
            <person name="Nogueira E."/>
            <person name="Cidade D."/>
            <person name="Oliveira D."/>
            <person name="Simao T."/>
            <person name="Macedo J."/>
            <person name="Valadao A."/>
            <person name="Dreschsel M."/>
            <person name="Freitas F."/>
            <person name="Vidal M."/>
            <person name="Guedes H."/>
            <person name="Rodrigues E."/>
            <person name="Meneses C."/>
            <person name="Brioso P."/>
            <person name="Pozzer L."/>
            <person name="Figueiredo D."/>
            <person name="Montano H."/>
            <person name="Junior J."/>
            <person name="Filho G."/>
            <person name="Flores V."/>
            <person name="Ferreira B."/>
            <person name="Branco A."/>
            <person name="Gonzalez P."/>
            <person name="Guillobel H."/>
            <person name="Lemos M."/>
            <person name="Seibel L."/>
            <person name="Macedo J."/>
            <person name="Alves-Ferreira M."/>
            <person name="Sachetto-Martins G."/>
            <person name="Coelho A."/>
            <person name="Santos E."/>
            <person name="Amaral G."/>
            <person name="Neves A."/>
            <person name="Pacheco A.B."/>
            <person name="Carvalho D."/>
            <person name="Lery L."/>
            <person name="Bisch P."/>
            <person name="Rossle S.C."/>
            <person name="Urmenyi T."/>
            <person name="Kruger W.V."/>
            <person name="Martins O."/>
            <person name="Baldani J.I."/>
            <person name="Ferreira P.C."/>
        </authorList>
    </citation>
    <scope>NUCLEOTIDE SEQUENCE [LARGE SCALE GENOMIC DNA]</scope>
    <source>
        <strain evidence="3">ATCC 49037 / DSM 5601 / CCUG 37298 / CIP 103539 / LMG 7603 / PAl5</strain>
    </source>
</reference>
<name>A9HCS4_GLUDA</name>
<evidence type="ECO:0000313" key="3">
    <source>
        <dbReference type="Proteomes" id="UP000001176"/>
    </source>
</evidence>
<evidence type="ECO:0000259" key="1">
    <source>
        <dbReference type="Pfam" id="PF22560"/>
    </source>
</evidence>
<dbReference type="InterPro" id="IPR054339">
    <property type="entry name" value="GMT_wHTH"/>
</dbReference>
<protein>
    <recommendedName>
        <fullName evidence="1">GMT-like wHTH domain-containing protein</fullName>
    </recommendedName>
</protein>
<accession>A9HCS4</accession>
<gene>
    <name evidence="2" type="ordered locus">GDI1042</name>
</gene>
<organism evidence="2 3">
    <name type="scientific">Gluconacetobacter diazotrophicus (strain ATCC 49037 / DSM 5601 / CCUG 37298 / CIP 103539 / LMG 7603 / PAl5)</name>
    <dbReference type="NCBI Taxonomy" id="272568"/>
    <lineage>
        <taxon>Bacteria</taxon>
        <taxon>Pseudomonadati</taxon>
        <taxon>Pseudomonadota</taxon>
        <taxon>Alphaproteobacteria</taxon>
        <taxon>Acetobacterales</taxon>
        <taxon>Acetobacteraceae</taxon>
        <taxon>Gluconacetobacter</taxon>
    </lineage>
</organism>
<dbReference type="AlphaFoldDB" id="A9HCS4"/>
<dbReference type="Pfam" id="PF22560">
    <property type="entry name" value="GMT-wHTH"/>
    <property type="match status" value="1"/>
</dbReference>
<dbReference type="Proteomes" id="UP000001176">
    <property type="component" value="Chromosome"/>
</dbReference>
<dbReference type="KEGG" id="gdi:GDI1042"/>
<feature type="domain" description="GMT-like wHTH" evidence="1">
    <location>
        <begin position="1"/>
        <end position="50"/>
    </location>
</feature>
<sequence>MLLETFSGMTLKMIDVFERHHVGKRYLRSNYKDALKSLEAKGSITASPPAQNRRRNTFADNILIEFP</sequence>
<proteinExistence type="predicted"/>
<keyword evidence="3" id="KW-1185">Reference proteome</keyword>
<dbReference type="EMBL" id="AM889285">
    <property type="protein sequence ID" value="CAP54985.1"/>
    <property type="molecule type" value="Genomic_DNA"/>
</dbReference>
<evidence type="ECO:0000313" key="2">
    <source>
        <dbReference type="EMBL" id="CAP54985.1"/>
    </source>
</evidence>